<comment type="caution">
    <text evidence="2">The sequence shown here is derived from an EMBL/GenBank/DDBJ whole genome shotgun (WGS) entry which is preliminary data.</text>
</comment>
<dbReference type="Proteomes" id="UP000017861">
    <property type="component" value="Unassembled WGS sequence"/>
</dbReference>
<feature type="chain" id="PRO_5004730500" evidence="1">
    <location>
        <begin position="18"/>
        <end position="81"/>
    </location>
</feature>
<protein>
    <submittedName>
        <fullName evidence="2">Putative trans-sialidase</fullName>
    </submittedName>
</protein>
<dbReference type="AlphaFoldDB" id="V5A3X0"/>
<feature type="signal peptide" evidence="1">
    <location>
        <begin position="1"/>
        <end position="17"/>
    </location>
</feature>
<evidence type="ECO:0000313" key="3">
    <source>
        <dbReference type="Proteomes" id="UP000017861"/>
    </source>
</evidence>
<accession>V5A3X0</accession>
<proteinExistence type="predicted"/>
<evidence type="ECO:0000256" key="1">
    <source>
        <dbReference type="SAM" id="SignalP"/>
    </source>
</evidence>
<dbReference type="EMBL" id="AYLP01000814">
    <property type="protein sequence ID" value="ESS55480.1"/>
    <property type="molecule type" value="Genomic_DNA"/>
</dbReference>
<reference evidence="2 3" key="1">
    <citation type="journal article" date="2014" name="Genome Announc.">
        <title>Trypanosoma cruzi Clone Dm28c Draft Genome Sequence.</title>
        <authorList>
            <person name="Grisard E.C."/>
            <person name="Teixeira S.M."/>
            <person name="de Almeida L.G."/>
            <person name="Stoco P.H."/>
            <person name="Gerber A.L."/>
            <person name="Talavera-Lopez C."/>
            <person name="Lima O.C."/>
            <person name="Andersson B."/>
            <person name="de Vasconcelos A.T."/>
        </authorList>
    </citation>
    <scope>NUCLEOTIDE SEQUENCE [LARGE SCALE GENOMIC DNA]</scope>
    <source>
        <strain evidence="2 3">Dm28c</strain>
    </source>
</reference>
<name>V5A3X0_TRYCR</name>
<dbReference type="OrthoDB" id="10554469at2759"/>
<gene>
    <name evidence="2" type="ORF">TCDM_13048</name>
</gene>
<evidence type="ECO:0000313" key="2">
    <source>
        <dbReference type="EMBL" id="ESS55480.1"/>
    </source>
</evidence>
<sequence length="81" mass="9373">MHFCCTVFFVRLFKCSAPVFYFFDLCCCRQTHTDTQNTHCSGFGCFSCSVCWRLRVAAAFSVGVKGRRRESAHRESLFLRV</sequence>
<keyword evidence="1" id="KW-0732">Signal</keyword>
<dbReference type="VEuPathDB" id="TriTrypDB:TCDM_13048"/>
<organism evidence="2 3">
    <name type="scientific">Trypanosoma cruzi Dm28c</name>
    <dbReference type="NCBI Taxonomy" id="1416333"/>
    <lineage>
        <taxon>Eukaryota</taxon>
        <taxon>Discoba</taxon>
        <taxon>Euglenozoa</taxon>
        <taxon>Kinetoplastea</taxon>
        <taxon>Metakinetoplastina</taxon>
        <taxon>Trypanosomatida</taxon>
        <taxon>Trypanosomatidae</taxon>
        <taxon>Trypanosoma</taxon>
        <taxon>Schizotrypanum</taxon>
    </lineage>
</organism>